<evidence type="ECO:0000259" key="4">
    <source>
        <dbReference type="PROSITE" id="PS50011"/>
    </source>
</evidence>
<dbReference type="InterPro" id="IPR008271">
    <property type="entry name" value="Ser/Thr_kinase_AS"/>
</dbReference>
<evidence type="ECO:0000256" key="1">
    <source>
        <dbReference type="ARBA" id="ARBA00022741"/>
    </source>
</evidence>
<dbReference type="Proteomes" id="UP001470230">
    <property type="component" value="Unassembled WGS sequence"/>
</dbReference>
<feature type="domain" description="Protein kinase" evidence="4">
    <location>
        <begin position="11"/>
        <end position="262"/>
    </location>
</feature>
<dbReference type="GO" id="GO:0016301">
    <property type="term" value="F:kinase activity"/>
    <property type="evidence" value="ECO:0007669"/>
    <property type="project" value="UniProtKB-KW"/>
</dbReference>
<dbReference type="SUPFAM" id="SSF56112">
    <property type="entry name" value="Protein kinase-like (PK-like)"/>
    <property type="match status" value="1"/>
</dbReference>
<organism evidence="5 6">
    <name type="scientific">Tritrichomonas musculus</name>
    <dbReference type="NCBI Taxonomy" id="1915356"/>
    <lineage>
        <taxon>Eukaryota</taxon>
        <taxon>Metamonada</taxon>
        <taxon>Parabasalia</taxon>
        <taxon>Tritrichomonadida</taxon>
        <taxon>Tritrichomonadidae</taxon>
        <taxon>Tritrichomonas</taxon>
    </lineage>
</organism>
<dbReference type="SMART" id="SM00220">
    <property type="entry name" value="S_TKc"/>
    <property type="match status" value="1"/>
</dbReference>
<keyword evidence="6" id="KW-1185">Reference proteome</keyword>
<dbReference type="EMBL" id="JAPFFF010000008">
    <property type="protein sequence ID" value="KAK8884034.1"/>
    <property type="molecule type" value="Genomic_DNA"/>
</dbReference>
<dbReference type="InterPro" id="IPR017441">
    <property type="entry name" value="Protein_kinase_ATP_BS"/>
</dbReference>
<dbReference type="Pfam" id="PF00069">
    <property type="entry name" value="Pkinase"/>
    <property type="match status" value="1"/>
</dbReference>
<name>A0ABR2JZ17_9EUKA</name>
<proteinExistence type="predicted"/>
<keyword evidence="1 3" id="KW-0547">Nucleotide-binding</keyword>
<keyword evidence="5" id="KW-0418">Kinase</keyword>
<evidence type="ECO:0000256" key="2">
    <source>
        <dbReference type="ARBA" id="ARBA00022840"/>
    </source>
</evidence>
<keyword evidence="5" id="KW-0808">Transferase</keyword>
<dbReference type="PROSITE" id="PS00107">
    <property type="entry name" value="PROTEIN_KINASE_ATP"/>
    <property type="match status" value="1"/>
</dbReference>
<sequence length="524" mass="58811">MEAQQQEIGPFLLIKTLGIGTTGKVKLAINQETKQQVAIKIITKTTFQQRPNLQVKIQREIALMRLVEHSHLLKLVDVLESPRHLYIVLEYASKGELFDFLVEHRRLKEDIALKFFRQIIYGLEYLHTLGICHRDLKPENILLDDQYNIKIADFGFAKYVKSSIAETSCGSPHYAAPEVIRGEPYDGCAADVWSCGVILYALLAGYLPFDDQSIRNLLAKVKKGVFSMPQFPEPIKELIHRMLTLDPKQRITLAQIKSHPCFRWGLPQDYVLPSPLPNPSFNDPIPPESVAPEVFDLLKKIGYNDADELSTDFATPGHTMAKVFYFMLTSQISLEQLQWDSSIGGVSQGTIGDSESENDLQNVNSSDSGMMILLDPSQTSYSIGATSSDPFHRHAYPVAGTSLESVNSVAIQAEWAIQPQQPIIYEQTHLISCPSLNITMAMYGVQLLMRQFEMQWFHPDDETIICRHHQQNLYVVIQGQDSTEQAPTAIQLQLCSGTQESFSVLVRGCQEVLNALTAKVSSGE</sequence>
<feature type="binding site" evidence="3">
    <location>
        <position position="40"/>
    </location>
    <ligand>
        <name>ATP</name>
        <dbReference type="ChEBI" id="CHEBI:30616"/>
    </ligand>
</feature>
<keyword evidence="2 3" id="KW-0067">ATP-binding</keyword>
<evidence type="ECO:0000313" key="6">
    <source>
        <dbReference type="Proteomes" id="UP001470230"/>
    </source>
</evidence>
<gene>
    <name evidence="5" type="ORF">M9Y10_043137</name>
</gene>
<evidence type="ECO:0000256" key="3">
    <source>
        <dbReference type="PROSITE-ProRule" id="PRU10141"/>
    </source>
</evidence>
<dbReference type="PROSITE" id="PS50011">
    <property type="entry name" value="PROTEIN_KINASE_DOM"/>
    <property type="match status" value="1"/>
</dbReference>
<dbReference type="PANTHER" id="PTHR24346">
    <property type="entry name" value="MAP/MICROTUBULE AFFINITY-REGULATING KINASE"/>
    <property type="match status" value="1"/>
</dbReference>
<reference evidence="5 6" key="1">
    <citation type="submission" date="2024-04" db="EMBL/GenBank/DDBJ databases">
        <title>Tritrichomonas musculus Genome.</title>
        <authorList>
            <person name="Alves-Ferreira E."/>
            <person name="Grigg M."/>
            <person name="Lorenzi H."/>
            <person name="Galac M."/>
        </authorList>
    </citation>
    <scope>NUCLEOTIDE SEQUENCE [LARGE SCALE GENOMIC DNA]</scope>
    <source>
        <strain evidence="5 6">EAF2021</strain>
    </source>
</reference>
<dbReference type="InterPro" id="IPR011009">
    <property type="entry name" value="Kinase-like_dom_sf"/>
</dbReference>
<dbReference type="PANTHER" id="PTHR24346:SF110">
    <property type="entry name" value="NON-SPECIFIC SERINE_THREONINE PROTEIN KINASE"/>
    <property type="match status" value="1"/>
</dbReference>
<dbReference type="Gene3D" id="1.10.510.10">
    <property type="entry name" value="Transferase(Phosphotransferase) domain 1"/>
    <property type="match status" value="1"/>
</dbReference>
<evidence type="ECO:0000313" key="5">
    <source>
        <dbReference type="EMBL" id="KAK8884034.1"/>
    </source>
</evidence>
<dbReference type="InterPro" id="IPR000719">
    <property type="entry name" value="Prot_kinase_dom"/>
</dbReference>
<comment type="caution">
    <text evidence="5">The sequence shown here is derived from an EMBL/GenBank/DDBJ whole genome shotgun (WGS) entry which is preliminary data.</text>
</comment>
<protein>
    <submittedName>
        <fullName evidence="5">Serine/threonine-protein kinase brsk1</fullName>
    </submittedName>
</protein>
<accession>A0ABR2JZ17</accession>
<dbReference type="PROSITE" id="PS00108">
    <property type="entry name" value="PROTEIN_KINASE_ST"/>
    <property type="match status" value="1"/>
</dbReference>